<accession>A0A841RMS8</accession>
<name>A0A841RMS8_9BACI</name>
<reference evidence="2 3" key="1">
    <citation type="submission" date="2020-08" db="EMBL/GenBank/DDBJ databases">
        <title>Genomic Encyclopedia of Type Strains, Phase IV (KMG-IV): sequencing the most valuable type-strain genomes for metagenomic binning, comparative biology and taxonomic classification.</title>
        <authorList>
            <person name="Goeker M."/>
        </authorList>
    </citation>
    <scope>NUCLEOTIDE SEQUENCE [LARGE SCALE GENOMIC DNA]</scope>
    <source>
        <strain evidence="2 3">DSM 11805</strain>
    </source>
</reference>
<feature type="transmembrane region" description="Helical" evidence="1">
    <location>
        <begin position="181"/>
        <end position="205"/>
    </location>
</feature>
<sequence length="221" mass="26374">MAKLINERPLYVFAQYIYYFIIANLQFLLANLLFIIALLFFEWTLDNILVFYIALLPAGPSLCALYAMMGKLIRTKDIRPFMDFWKYYRQLFKISFTYWFIQWTVIVILLVDIRYTNLNMSVLSPALWVLLIFSLFIMLYAIPILTRFEVRLKNLLIVSVYSIFKFFKTTLLHLSTLASLIFIYLFAPSFSILFCMSVVAFFIMFNMRKPFEVMEDELVRE</sequence>
<evidence type="ECO:0000256" key="1">
    <source>
        <dbReference type="SAM" id="Phobius"/>
    </source>
</evidence>
<protein>
    <submittedName>
        <fullName evidence="2">Putative membrane protein YesL</fullName>
    </submittedName>
</protein>
<dbReference type="AlphaFoldDB" id="A0A841RMS8"/>
<keyword evidence="1" id="KW-0472">Membrane</keyword>
<dbReference type="Proteomes" id="UP000572212">
    <property type="component" value="Unassembled WGS sequence"/>
</dbReference>
<evidence type="ECO:0000313" key="3">
    <source>
        <dbReference type="Proteomes" id="UP000572212"/>
    </source>
</evidence>
<gene>
    <name evidence="2" type="ORF">GGQ92_001025</name>
</gene>
<comment type="caution">
    <text evidence="2">The sequence shown here is derived from an EMBL/GenBank/DDBJ whole genome shotgun (WGS) entry which is preliminary data.</text>
</comment>
<feature type="transmembrane region" description="Helical" evidence="1">
    <location>
        <begin position="123"/>
        <end position="142"/>
    </location>
</feature>
<evidence type="ECO:0000313" key="2">
    <source>
        <dbReference type="EMBL" id="MBB6512244.1"/>
    </source>
</evidence>
<dbReference type="EMBL" id="JACHON010000002">
    <property type="protein sequence ID" value="MBB6512244.1"/>
    <property type="molecule type" value="Genomic_DNA"/>
</dbReference>
<dbReference type="Pfam" id="PF04854">
    <property type="entry name" value="DUF624"/>
    <property type="match status" value="1"/>
</dbReference>
<feature type="transmembrane region" description="Helical" evidence="1">
    <location>
        <begin position="16"/>
        <end position="41"/>
    </location>
</feature>
<dbReference type="InterPro" id="IPR006938">
    <property type="entry name" value="DUF624"/>
</dbReference>
<feature type="transmembrane region" description="Helical" evidence="1">
    <location>
        <begin position="154"/>
        <end position="175"/>
    </location>
</feature>
<keyword evidence="3" id="KW-1185">Reference proteome</keyword>
<feature type="transmembrane region" description="Helical" evidence="1">
    <location>
        <begin position="47"/>
        <end position="69"/>
    </location>
</feature>
<keyword evidence="1" id="KW-0812">Transmembrane</keyword>
<organism evidence="2 3">
    <name type="scientific">Gracilibacillus halotolerans</name>
    <dbReference type="NCBI Taxonomy" id="74386"/>
    <lineage>
        <taxon>Bacteria</taxon>
        <taxon>Bacillati</taxon>
        <taxon>Bacillota</taxon>
        <taxon>Bacilli</taxon>
        <taxon>Bacillales</taxon>
        <taxon>Bacillaceae</taxon>
        <taxon>Gracilibacillus</taxon>
    </lineage>
</organism>
<proteinExistence type="predicted"/>
<feature type="transmembrane region" description="Helical" evidence="1">
    <location>
        <begin position="90"/>
        <end position="111"/>
    </location>
</feature>
<dbReference type="RefSeq" id="WP_184245263.1">
    <property type="nucleotide sequence ID" value="NZ_BAAACU010000002.1"/>
</dbReference>
<keyword evidence="1" id="KW-1133">Transmembrane helix</keyword>